<dbReference type="GO" id="GO:0008270">
    <property type="term" value="F:zinc ion binding"/>
    <property type="evidence" value="ECO:0007669"/>
    <property type="project" value="InterPro"/>
</dbReference>
<evidence type="ECO:0000256" key="4">
    <source>
        <dbReference type="ARBA" id="ARBA00023125"/>
    </source>
</evidence>
<dbReference type="Proteomes" id="UP000256645">
    <property type="component" value="Unassembled WGS sequence"/>
</dbReference>
<feature type="domain" description="Zn(2)-C6 fungal-type" evidence="7">
    <location>
        <begin position="42"/>
        <end position="70"/>
    </location>
</feature>
<keyword evidence="6" id="KW-0539">Nucleus</keyword>
<dbReference type="SMART" id="SM00066">
    <property type="entry name" value="GAL4"/>
    <property type="match status" value="1"/>
</dbReference>
<protein>
    <recommendedName>
        <fullName evidence="7">Zn(2)-C6 fungal-type domain-containing protein</fullName>
    </recommendedName>
</protein>
<sequence length="567" mass="64127">MSYYPAPNVYRFFNQFLAPGQAPEHVSRNQGVRKSGPRSKTGCTTCKARRVKCDETHPECIRCQNLGRECGGYATESSDEISKAGGPVLIHPKPLSSISCGPYTTLPTADVLEQRYFQRFCEKTVDEICGLFDARFWKEKVLQLCHKDEAIRHGVIALGALTRSLETTATPTRLSLSGYPQIDLRHLDEHHRFALRQYSLAIASLRCLLADGRRHLRTSLTCCVLFMTLEALQGAYDGAVTHLRGGLRLLGDWRTARAGGQSRLSQDSLSEIQDDVIDDLGLMFARLDLQSLFLPPPCPGSCIIARTDPNPVPDLRVQDIAIPNTFSTIREAKETWDFLMAGIGQFYRKCIYYKNMEQEELRSTRVINQQATHQRQLDQWRIAFRAVRAAECPSTTLSDDLVLLSSYYSLSTILLASCLEDGEMVYDRFTNLFLDIVEEAQLLLASKNPTTSSPFVLDLGTILPLAFTALKCRDRQVRRKAVNLLWSKARREGLCYDSIAIARVCAWITCLEGQGVDEAVEVIPESSRVTISNINFNPEERWFWIEVVYVKKDWNGVLRKRDTTFSW</sequence>
<dbReference type="InterPro" id="IPR052360">
    <property type="entry name" value="Transcr_Regulatory_Proteins"/>
</dbReference>
<keyword evidence="5" id="KW-0804">Transcription</keyword>
<dbReference type="SUPFAM" id="SSF57701">
    <property type="entry name" value="Zn2/Cys6 DNA-binding domain"/>
    <property type="match status" value="1"/>
</dbReference>
<evidence type="ECO:0000256" key="2">
    <source>
        <dbReference type="ARBA" id="ARBA00022833"/>
    </source>
</evidence>
<evidence type="ECO:0000313" key="8">
    <source>
        <dbReference type="EMBL" id="RDW82487.1"/>
    </source>
</evidence>
<dbReference type="GO" id="GO:0003677">
    <property type="term" value="F:DNA binding"/>
    <property type="evidence" value="ECO:0007669"/>
    <property type="project" value="UniProtKB-KW"/>
</dbReference>
<dbReference type="Pfam" id="PF00172">
    <property type="entry name" value="Zn_clus"/>
    <property type="match status" value="1"/>
</dbReference>
<gene>
    <name evidence="8" type="ORF">BP6252_03599</name>
</gene>
<comment type="caution">
    <text evidence="8">The sequence shown here is derived from an EMBL/GenBank/DDBJ whole genome shotgun (WGS) entry which is preliminary data.</text>
</comment>
<dbReference type="EMBL" id="PDLM01000003">
    <property type="protein sequence ID" value="RDW82487.1"/>
    <property type="molecule type" value="Genomic_DNA"/>
</dbReference>
<accession>A0A3D8S829</accession>
<evidence type="ECO:0000256" key="6">
    <source>
        <dbReference type="ARBA" id="ARBA00023242"/>
    </source>
</evidence>
<evidence type="ECO:0000256" key="1">
    <source>
        <dbReference type="ARBA" id="ARBA00022723"/>
    </source>
</evidence>
<dbReference type="AlphaFoldDB" id="A0A3D8S829"/>
<evidence type="ECO:0000259" key="7">
    <source>
        <dbReference type="PROSITE" id="PS50048"/>
    </source>
</evidence>
<keyword evidence="4" id="KW-0238">DNA-binding</keyword>
<keyword evidence="1" id="KW-0479">Metal-binding</keyword>
<dbReference type="GO" id="GO:0000981">
    <property type="term" value="F:DNA-binding transcription factor activity, RNA polymerase II-specific"/>
    <property type="evidence" value="ECO:0007669"/>
    <property type="project" value="InterPro"/>
</dbReference>
<dbReference type="Pfam" id="PF11951">
    <property type="entry name" value="Fungal_trans_2"/>
    <property type="match status" value="1"/>
</dbReference>
<keyword evidence="2" id="KW-0862">Zinc</keyword>
<keyword evidence="3" id="KW-0805">Transcription regulation</keyword>
<evidence type="ECO:0000313" key="9">
    <source>
        <dbReference type="Proteomes" id="UP000256645"/>
    </source>
</evidence>
<name>A0A3D8S829_9HELO</name>
<dbReference type="Gene3D" id="4.10.240.10">
    <property type="entry name" value="Zn(2)-C6 fungal-type DNA-binding domain"/>
    <property type="match status" value="1"/>
</dbReference>
<dbReference type="PROSITE" id="PS50048">
    <property type="entry name" value="ZN2_CY6_FUNGAL_2"/>
    <property type="match status" value="1"/>
</dbReference>
<dbReference type="InterPro" id="IPR021858">
    <property type="entry name" value="Fun_TF"/>
</dbReference>
<organism evidence="8 9">
    <name type="scientific">Coleophoma cylindrospora</name>
    <dbReference type="NCBI Taxonomy" id="1849047"/>
    <lineage>
        <taxon>Eukaryota</taxon>
        <taxon>Fungi</taxon>
        <taxon>Dikarya</taxon>
        <taxon>Ascomycota</taxon>
        <taxon>Pezizomycotina</taxon>
        <taxon>Leotiomycetes</taxon>
        <taxon>Helotiales</taxon>
        <taxon>Dermateaceae</taxon>
        <taxon>Coleophoma</taxon>
    </lineage>
</organism>
<dbReference type="InterPro" id="IPR036864">
    <property type="entry name" value="Zn2-C6_fun-type_DNA-bd_sf"/>
</dbReference>
<dbReference type="STRING" id="1849047.A0A3D8S829"/>
<keyword evidence="9" id="KW-1185">Reference proteome</keyword>
<dbReference type="OrthoDB" id="2593732at2759"/>
<proteinExistence type="predicted"/>
<evidence type="ECO:0000256" key="5">
    <source>
        <dbReference type="ARBA" id="ARBA00023163"/>
    </source>
</evidence>
<dbReference type="InterPro" id="IPR001138">
    <property type="entry name" value="Zn2Cys6_DnaBD"/>
</dbReference>
<evidence type="ECO:0000256" key="3">
    <source>
        <dbReference type="ARBA" id="ARBA00023015"/>
    </source>
</evidence>
<dbReference type="PROSITE" id="PS00463">
    <property type="entry name" value="ZN2_CY6_FUNGAL_1"/>
    <property type="match status" value="1"/>
</dbReference>
<dbReference type="CDD" id="cd00067">
    <property type="entry name" value="GAL4"/>
    <property type="match status" value="1"/>
</dbReference>
<dbReference type="PANTHER" id="PTHR36206:SF4">
    <property type="entry name" value="HYPOTHETICAL CONSERVED PROTEIN (EUROFUNG)-RELATED"/>
    <property type="match status" value="1"/>
</dbReference>
<dbReference type="PANTHER" id="PTHR36206">
    <property type="entry name" value="ASPERCRYPTIN BIOSYNTHESIS CLUSTER-SPECIFIC TRANSCRIPTION REGULATOR ATNN-RELATED"/>
    <property type="match status" value="1"/>
</dbReference>
<reference evidence="8 9" key="1">
    <citation type="journal article" date="2018" name="IMA Fungus">
        <title>IMA Genome-F 9: Draft genome sequence of Annulohypoxylon stygium, Aspergillus mulundensis, Berkeleyomyces basicola (syn. Thielaviopsis basicola), Ceratocystis smalleyi, two Cercospora beticola strains, Coleophoma cylindrospora, Fusarium fracticaudum, Phialophora cf. hyalina, and Morchella septimelata.</title>
        <authorList>
            <person name="Wingfield B.D."/>
            <person name="Bills G.F."/>
            <person name="Dong Y."/>
            <person name="Huang W."/>
            <person name="Nel W.J."/>
            <person name="Swalarsk-Parry B.S."/>
            <person name="Vaghefi N."/>
            <person name="Wilken P.M."/>
            <person name="An Z."/>
            <person name="de Beer Z.W."/>
            <person name="De Vos L."/>
            <person name="Chen L."/>
            <person name="Duong T.A."/>
            <person name="Gao Y."/>
            <person name="Hammerbacher A."/>
            <person name="Kikkert J.R."/>
            <person name="Li Y."/>
            <person name="Li H."/>
            <person name="Li K."/>
            <person name="Li Q."/>
            <person name="Liu X."/>
            <person name="Ma X."/>
            <person name="Naidoo K."/>
            <person name="Pethybridge S.J."/>
            <person name="Sun J."/>
            <person name="Steenkamp E.T."/>
            <person name="van der Nest M.A."/>
            <person name="van Wyk S."/>
            <person name="Wingfield M.J."/>
            <person name="Xiong C."/>
            <person name="Yue Q."/>
            <person name="Zhang X."/>
        </authorList>
    </citation>
    <scope>NUCLEOTIDE SEQUENCE [LARGE SCALE GENOMIC DNA]</scope>
    <source>
        <strain evidence="8 9">BP6252</strain>
    </source>
</reference>